<keyword evidence="1" id="KW-0678">Repressor</keyword>
<evidence type="ECO:0000256" key="2">
    <source>
        <dbReference type="ARBA" id="ARBA00022795"/>
    </source>
</evidence>
<evidence type="ECO:0000256" key="1">
    <source>
        <dbReference type="ARBA" id="ARBA00022491"/>
    </source>
</evidence>
<proteinExistence type="predicted"/>
<dbReference type="eggNOG" id="COG5443">
    <property type="taxonomic scope" value="Bacteria"/>
</dbReference>
<dbReference type="NCBIfam" id="NF001995">
    <property type="entry name" value="PRK00794.1-1"/>
    <property type="match status" value="1"/>
</dbReference>
<organism evidence="4">
    <name type="scientific">Rhodopseudomonas palustris (strain BisA53)</name>
    <dbReference type="NCBI Taxonomy" id="316055"/>
    <lineage>
        <taxon>Bacteria</taxon>
        <taxon>Pseudomonadati</taxon>
        <taxon>Pseudomonadota</taxon>
        <taxon>Alphaproteobacteria</taxon>
        <taxon>Hyphomicrobiales</taxon>
        <taxon>Nitrobacteraceae</taxon>
        <taxon>Rhodopseudomonas</taxon>
    </lineage>
</organism>
<dbReference type="Pfam" id="PF07378">
    <property type="entry name" value="FlbT"/>
    <property type="match status" value="1"/>
</dbReference>
<dbReference type="KEGG" id="rpe:RPE_1176"/>
<dbReference type="InterPro" id="IPR009967">
    <property type="entry name" value="Flagellum_FlbT"/>
</dbReference>
<accession>Q07SF6</accession>
<dbReference type="GO" id="GO:1902209">
    <property type="term" value="P:negative regulation of bacterial-type flagellum assembly"/>
    <property type="evidence" value="ECO:0007669"/>
    <property type="project" value="InterPro"/>
</dbReference>
<sequence>MKKPMSISLRGGERIYVNGAVLRVDRKVTLELINDVAFLLEGQVMQVSEATTPLRQLYFVVQLMLMSPHDHAETKAVFRAHRCALVSATDCAEMLRGLEVIEDLVEAKRYYEALRKLRSMFEIEESILVSGETANSTGLLEMQGG</sequence>
<gene>
    <name evidence="4" type="ordered locus">RPE_1176</name>
</gene>
<reference evidence="4" key="1">
    <citation type="submission" date="2006-09" db="EMBL/GenBank/DDBJ databases">
        <title>Complete sequence of Rhodopseudomonas palustris BisA53.</title>
        <authorList>
            <consortium name="US DOE Joint Genome Institute"/>
            <person name="Copeland A."/>
            <person name="Lucas S."/>
            <person name="Lapidus A."/>
            <person name="Barry K."/>
            <person name="Detter J.C."/>
            <person name="Glavina del Rio T."/>
            <person name="Hammon N."/>
            <person name="Israni S."/>
            <person name="Dalin E."/>
            <person name="Tice H."/>
            <person name="Pitluck S."/>
            <person name="Chain P."/>
            <person name="Malfatti S."/>
            <person name="Shin M."/>
            <person name="Vergez L."/>
            <person name="Schmutz J."/>
            <person name="Larimer F."/>
            <person name="Land M."/>
            <person name="Hauser L."/>
            <person name="Pelletier D.A."/>
            <person name="Kyrpides N."/>
            <person name="Kim E."/>
            <person name="Harwood C.S."/>
            <person name="Oda Y."/>
            <person name="Richardson P."/>
        </authorList>
    </citation>
    <scope>NUCLEOTIDE SEQUENCE [LARGE SCALE GENOMIC DNA]</scope>
    <source>
        <strain evidence="4">BisA53</strain>
    </source>
</reference>
<keyword evidence="4" id="KW-0966">Cell projection</keyword>
<dbReference type="AlphaFoldDB" id="Q07SF6"/>
<evidence type="ECO:0000256" key="3">
    <source>
        <dbReference type="ARBA" id="ARBA00022884"/>
    </source>
</evidence>
<keyword evidence="4" id="KW-0969">Cilium</keyword>
<dbReference type="GO" id="GO:0048027">
    <property type="term" value="F:mRNA 5'-UTR binding"/>
    <property type="evidence" value="ECO:0007669"/>
    <property type="project" value="InterPro"/>
</dbReference>
<evidence type="ECO:0000313" key="4">
    <source>
        <dbReference type="EMBL" id="ABJ05128.1"/>
    </source>
</evidence>
<protein>
    <submittedName>
        <fullName evidence="4">Flagellar FlbT family protein</fullName>
    </submittedName>
</protein>
<dbReference type="PIRSF" id="PIRSF009533">
    <property type="entry name" value="FlbT"/>
    <property type="match status" value="1"/>
</dbReference>
<dbReference type="STRING" id="316055.RPE_1176"/>
<dbReference type="GO" id="GO:0044781">
    <property type="term" value="P:bacterial-type flagellum organization"/>
    <property type="evidence" value="ECO:0007669"/>
    <property type="project" value="UniProtKB-KW"/>
</dbReference>
<keyword evidence="3" id="KW-0694">RNA-binding</keyword>
<keyword evidence="2" id="KW-1005">Bacterial flagellum biogenesis</keyword>
<name>Q07SF6_RHOP5</name>
<keyword evidence="4" id="KW-0282">Flagellum</keyword>
<dbReference type="HOGENOM" id="CLU_130913_1_0_5"/>
<dbReference type="GO" id="GO:0006402">
    <property type="term" value="P:mRNA catabolic process"/>
    <property type="evidence" value="ECO:0007669"/>
    <property type="project" value="InterPro"/>
</dbReference>
<dbReference type="EMBL" id="CP000463">
    <property type="protein sequence ID" value="ABJ05128.1"/>
    <property type="molecule type" value="Genomic_DNA"/>
</dbReference>